<accession>A0A8S1RQP2</accession>
<protein>
    <submittedName>
        <fullName evidence="1">Uncharacterized protein</fullName>
    </submittedName>
</protein>
<gene>
    <name evidence="1" type="ORF">PSON_ATCC_30995.1.T2470016</name>
</gene>
<evidence type="ECO:0000313" key="2">
    <source>
        <dbReference type="Proteomes" id="UP000692954"/>
    </source>
</evidence>
<name>A0A8S1RQP2_9CILI</name>
<dbReference type="AlphaFoldDB" id="A0A8S1RQP2"/>
<proteinExistence type="predicted"/>
<evidence type="ECO:0000313" key="1">
    <source>
        <dbReference type="EMBL" id="CAD8129857.1"/>
    </source>
</evidence>
<sequence>MILKFGNDEQLKDLVWQKDQNIGTVITIHNVYIIDNSLNTLKLISLQPQVNKKNQILFTYWMAQALILQTKFHIFYVLLSGTCASTQSIDNYEEKNVLSALLWDRMVLLWQRNQMKEKILLIYIKLSNVDFQTNYHTNKDSKNFSNKKIRETSLQIKIIIYIQKVFWPMFRKKIQFT</sequence>
<comment type="caution">
    <text evidence="1">The sequence shown here is derived from an EMBL/GenBank/DDBJ whole genome shotgun (WGS) entry which is preliminary data.</text>
</comment>
<dbReference type="Proteomes" id="UP000692954">
    <property type="component" value="Unassembled WGS sequence"/>
</dbReference>
<organism evidence="1 2">
    <name type="scientific">Paramecium sonneborni</name>
    <dbReference type="NCBI Taxonomy" id="65129"/>
    <lineage>
        <taxon>Eukaryota</taxon>
        <taxon>Sar</taxon>
        <taxon>Alveolata</taxon>
        <taxon>Ciliophora</taxon>
        <taxon>Intramacronucleata</taxon>
        <taxon>Oligohymenophorea</taxon>
        <taxon>Peniculida</taxon>
        <taxon>Parameciidae</taxon>
        <taxon>Paramecium</taxon>
    </lineage>
</organism>
<keyword evidence="2" id="KW-1185">Reference proteome</keyword>
<reference evidence="1" key="1">
    <citation type="submission" date="2021-01" db="EMBL/GenBank/DDBJ databases">
        <authorList>
            <consortium name="Genoscope - CEA"/>
            <person name="William W."/>
        </authorList>
    </citation>
    <scope>NUCLEOTIDE SEQUENCE</scope>
</reference>
<dbReference type="EMBL" id="CAJJDN010000247">
    <property type="protein sequence ID" value="CAD8129857.1"/>
    <property type="molecule type" value="Genomic_DNA"/>
</dbReference>